<dbReference type="Gene3D" id="1.10.10.10">
    <property type="entry name" value="Winged helix-like DNA-binding domain superfamily/Winged helix DNA-binding domain"/>
    <property type="match status" value="1"/>
</dbReference>
<dbReference type="Proteomes" id="UP001178888">
    <property type="component" value="Unassembled WGS sequence"/>
</dbReference>
<dbReference type="PRINTS" id="PR00035">
    <property type="entry name" value="HTHGNTR"/>
</dbReference>
<dbReference type="InterPro" id="IPR000524">
    <property type="entry name" value="Tscrpt_reg_HTH_GntR"/>
</dbReference>
<keyword evidence="3" id="KW-0804">Transcription</keyword>
<name>A0A4R5VQI0_9BACI</name>
<reference evidence="6 7" key="1">
    <citation type="submission" date="2019-03" db="EMBL/GenBank/DDBJ databases">
        <title>Bacillus niacini sp. nov. a Nicotinate-Metabolizing Mesophile Isolated from Soil.</title>
        <authorList>
            <person name="Zhang G."/>
        </authorList>
    </citation>
    <scope>NUCLEOTIDE SEQUENCE [LARGE SCALE GENOMIC DNA]</scope>
    <source>
        <strain evidence="6 7">WN066</strain>
    </source>
</reference>
<reference evidence="5" key="2">
    <citation type="submission" date="2023-08" db="EMBL/GenBank/DDBJ databases">
        <title>Nitrogen cycling bacteria in agricultural field soils.</title>
        <authorList>
            <person name="Jang J."/>
        </authorList>
    </citation>
    <scope>NUCLEOTIDE SEQUENCE</scope>
    <source>
        <strain evidence="5">PS3-36</strain>
    </source>
</reference>
<keyword evidence="1" id="KW-0805">Transcription regulation</keyword>
<comment type="caution">
    <text evidence="6">The sequence shown here is derived from an EMBL/GenBank/DDBJ whole genome shotgun (WGS) entry which is preliminary data.</text>
</comment>
<dbReference type="RefSeq" id="WP_133335076.1">
    <property type="nucleotide sequence ID" value="NZ_JARMCE010000057.1"/>
</dbReference>
<dbReference type="Gene3D" id="1.20.120.530">
    <property type="entry name" value="GntR ligand-binding domain-like"/>
    <property type="match status" value="1"/>
</dbReference>
<dbReference type="Pfam" id="PF07729">
    <property type="entry name" value="FCD"/>
    <property type="match status" value="1"/>
</dbReference>
<dbReference type="AlphaFoldDB" id="A0A4R5VQI0"/>
<proteinExistence type="predicted"/>
<dbReference type="InterPro" id="IPR036390">
    <property type="entry name" value="WH_DNA-bd_sf"/>
</dbReference>
<dbReference type="GO" id="GO:0003677">
    <property type="term" value="F:DNA binding"/>
    <property type="evidence" value="ECO:0007669"/>
    <property type="project" value="UniProtKB-KW"/>
</dbReference>
<gene>
    <name evidence="6" type="ORF">E2K98_14010</name>
    <name evidence="5" type="ORF">RCG21_20010</name>
</gene>
<dbReference type="PANTHER" id="PTHR43537:SF24">
    <property type="entry name" value="GLUCONATE OPERON TRANSCRIPTIONAL REPRESSOR"/>
    <property type="match status" value="1"/>
</dbReference>
<dbReference type="EMBL" id="SMYO01000006">
    <property type="protein sequence ID" value="TDK60837.1"/>
    <property type="molecule type" value="Genomic_DNA"/>
</dbReference>
<evidence type="ECO:0000256" key="1">
    <source>
        <dbReference type="ARBA" id="ARBA00023015"/>
    </source>
</evidence>
<dbReference type="PROSITE" id="PS50949">
    <property type="entry name" value="HTH_GNTR"/>
    <property type="match status" value="1"/>
</dbReference>
<evidence type="ECO:0000256" key="3">
    <source>
        <dbReference type="ARBA" id="ARBA00023163"/>
    </source>
</evidence>
<feature type="domain" description="HTH gntR-type" evidence="4">
    <location>
        <begin position="11"/>
        <end position="78"/>
    </location>
</feature>
<organism evidence="6 7">
    <name type="scientific">Bacillus salipaludis</name>
    <dbReference type="NCBI Taxonomy" id="2547811"/>
    <lineage>
        <taxon>Bacteria</taxon>
        <taxon>Bacillati</taxon>
        <taxon>Bacillota</taxon>
        <taxon>Bacilli</taxon>
        <taxon>Bacillales</taxon>
        <taxon>Bacillaceae</taxon>
        <taxon>Bacillus</taxon>
    </lineage>
</organism>
<evidence type="ECO:0000313" key="7">
    <source>
        <dbReference type="Proteomes" id="UP000295132"/>
    </source>
</evidence>
<sequence>MSTNWAAEDLISLRERVYLHIKDLILEGEFKTGDRLVERELADRLNISRTPIREALFRLESQGFVKTVPRKGVIVADISEKEIIEVFTILSSLEVLAAKLAVQKLDEETKSNIDTYIKKVEECLDNEEAFSDLHGEYNQLLYSAAKNSKLQEILSGLSDYIRAFAKIGYKNPGRAVQSMEEHVKIMDAIMNQESEMAEYLTKIHMENSKKAYIEAVNQSKEKRKG</sequence>
<evidence type="ECO:0000313" key="8">
    <source>
        <dbReference type="Proteomes" id="UP001178888"/>
    </source>
</evidence>
<dbReference type="SUPFAM" id="SSF46785">
    <property type="entry name" value="Winged helix' DNA-binding domain"/>
    <property type="match status" value="1"/>
</dbReference>
<dbReference type="SUPFAM" id="SSF48008">
    <property type="entry name" value="GntR ligand-binding domain-like"/>
    <property type="match status" value="1"/>
</dbReference>
<dbReference type="SMART" id="SM00345">
    <property type="entry name" value="HTH_GNTR"/>
    <property type="match status" value="1"/>
</dbReference>
<dbReference type="Pfam" id="PF00392">
    <property type="entry name" value="GntR"/>
    <property type="match status" value="1"/>
</dbReference>
<evidence type="ECO:0000256" key="2">
    <source>
        <dbReference type="ARBA" id="ARBA00023125"/>
    </source>
</evidence>
<keyword evidence="2" id="KW-0238">DNA-binding</keyword>
<dbReference type="InterPro" id="IPR011711">
    <property type="entry name" value="GntR_C"/>
</dbReference>
<keyword evidence="8" id="KW-1185">Reference proteome</keyword>
<dbReference type="CDD" id="cd07377">
    <property type="entry name" value="WHTH_GntR"/>
    <property type="match status" value="1"/>
</dbReference>
<accession>A0A4R5VQI0</accession>
<dbReference type="InterPro" id="IPR008920">
    <property type="entry name" value="TF_FadR/GntR_C"/>
</dbReference>
<dbReference type="SMART" id="SM00895">
    <property type="entry name" value="FCD"/>
    <property type="match status" value="1"/>
</dbReference>
<dbReference type="GO" id="GO:0003700">
    <property type="term" value="F:DNA-binding transcription factor activity"/>
    <property type="evidence" value="ECO:0007669"/>
    <property type="project" value="InterPro"/>
</dbReference>
<protein>
    <submittedName>
        <fullName evidence="6">GntR family transcriptional regulator</fullName>
    </submittedName>
</protein>
<dbReference type="Proteomes" id="UP000295132">
    <property type="component" value="Unassembled WGS sequence"/>
</dbReference>
<evidence type="ECO:0000259" key="4">
    <source>
        <dbReference type="PROSITE" id="PS50949"/>
    </source>
</evidence>
<dbReference type="InterPro" id="IPR036388">
    <property type="entry name" value="WH-like_DNA-bd_sf"/>
</dbReference>
<dbReference type="PANTHER" id="PTHR43537">
    <property type="entry name" value="TRANSCRIPTIONAL REGULATOR, GNTR FAMILY"/>
    <property type="match status" value="1"/>
</dbReference>
<dbReference type="EMBL" id="JAVGVR010000001">
    <property type="protein sequence ID" value="MDQ6598616.1"/>
    <property type="molecule type" value="Genomic_DNA"/>
</dbReference>
<evidence type="ECO:0000313" key="5">
    <source>
        <dbReference type="EMBL" id="MDQ6598616.1"/>
    </source>
</evidence>
<evidence type="ECO:0000313" key="6">
    <source>
        <dbReference type="EMBL" id="TDK60837.1"/>
    </source>
</evidence>